<comment type="caution">
    <text evidence="1">The sequence shown here is derived from an EMBL/GenBank/DDBJ whole genome shotgun (WGS) entry which is preliminary data.</text>
</comment>
<sequence length="108" mass="12098">MMRCIVRKLMPLQSSFQTIHQGELSHLHLSSALLCHCSPLVPSFLIVTMKQLADVTFNYGCISSGVVEAEPSQCCSEKKKNEELHYNLLRSDLFVQQTGEEEDGARKG</sequence>
<organism evidence="1 2">
    <name type="scientific">Ameca splendens</name>
    <dbReference type="NCBI Taxonomy" id="208324"/>
    <lineage>
        <taxon>Eukaryota</taxon>
        <taxon>Metazoa</taxon>
        <taxon>Chordata</taxon>
        <taxon>Craniata</taxon>
        <taxon>Vertebrata</taxon>
        <taxon>Euteleostomi</taxon>
        <taxon>Actinopterygii</taxon>
        <taxon>Neopterygii</taxon>
        <taxon>Teleostei</taxon>
        <taxon>Neoteleostei</taxon>
        <taxon>Acanthomorphata</taxon>
        <taxon>Ovalentaria</taxon>
        <taxon>Atherinomorphae</taxon>
        <taxon>Cyprinodontiformes</taxon>
        <taxon>Goodeidae</taxon>
        <taxon>Ameca</taxon>
    </lineage>
</organism>
<evidence type="ECO:0000313" key="1">
    <source>
        <dbReference type="EMBL" id="MEQ2302347.1"/>
    </source>
</evidence>
<evidence type="ECO:0000313" key="2">
    <source>
        <dbReference type="Proteomes" id="UP001469553"/>
    </source>
</evidence>
<dbReference type="Proteomes" id="UP001469553">
    <property type="component" value="Unassembled WGS sequence"/>
</dbReference>
<accession>A0ABV0Z8X3</accession>
<dbReference type="EMBL" id="JAHRIP010056707">
    <property type="protein sequence ID" value="MEQ2302347.1"/>
    <property type="molecule type" value="Genomic_DNA"/>
</dbReference>
<gene>
    <name evidence="1" type="ORF">AMECASPLE_005925</name>
</gene>
<name>A0ABV0Z8X3_9TELE</name>
<keyword evidence="2" id="KW-1185">Reference proteome</keyword>
<proteinExistence type="predicted"/>
<protein>
    <submittedName>
        <fullName evidence="1">Uncharacterized protein</fullName>
    </submittedName>
</protein>
<reference evidence="1 2" key="1">
    <citation type="submission" date="2021-06" db="EMBL/GenBank/DDBJ databases">
        <authorList>
            <person name="Palmer J.M."/>
        </authorList>
    </citation>
    <scope>NUCLEOTIDE SEQUENCE [LARGE SCALE GENOMIC DNA]</scope>
    <source>
        <strain evidence="1 2">AS_MEX2019</strain>
        <tissue evidence="1">Muscle</tissue>
    </source>
</reference>